<dbReference type="EMBL" id="BJVA01000027">
    <property type="protein sequence ID" value="GEK97431.1"/>
    <property type="molecule type" value="Genomic_DNA"/>
</dbReference>
<evidence type="ECO:0000256" key="2">
    <source>
        <dbReference type="SAM" id="SignalP"/>
    </source>
</evidence>
<evidence type="ECO:0000313" key="3">
    <source>
        <dbReference type="EMBL" id="GEK97431.1"/>
    </source>
</evidence>
<comment type="caution">
    <text evidence="3">The sequence shown here is derived from an EMBL/GenBank/DDBJ whole genome shotgun (WGS) entry which is preliminary data.</text>
</comment>
<name>A0A511BC71_9PROT</name>
<evidence type="ECO:0000313" key="4">
    <source>
        <dbReference type="Proteomes" id="UP000321079"/>
    </source>
</evidence>
<accession>A0A511BC71</accession>
<dbReference type="AlphaFoldDB" id="A0A511BC71"/>
<sequence length="115" mass="11906">MRFSLPRAALLAASVAAVPAIASAQTVTNPAQVQSGSYAIEPGHTQVGFSLLHFGFTYVSEGIYETTAARPVLRAGGAGWYSELAEASMLDLRRPSSSDTALDEGAGLPILPSTP</sequence>
<protein>
    <submittedName>
        <fullName evidence="3">Uncharacterized protein</fullName>
    </submittedName>
</protein>
<feature type="signal peptide" evidence="2">
    <location>
        <begin position="1"/>
        <end position="24"/>
    </location>
</feature>
<evidence type="ECO:0000256" key="1">
    <source>
        <dbReference type="SAM" id="MobiDB-lite"/>
    </source>
</evidence>
<feature type="chain" id="PRO_5022084536" evidence="2">
    <location>
        <begin position="25"/>
        <end position="115"/>
    </location>
</feature>
<feature type="region of interest" description="Disordered" evidence="1">
    <location>
        <begin position="93"/>
        <end position="115"/>
    </location>
</feature>
<organism evidence="3 4">
    <name type="scientific">Gluconobacter kanchanaburiensis NBRC 103587</name>
    <dbReference type="NCBI Taxonomy" id="1307948"/>
    <lineage>
        <taxon>Bacteria</taxon>
        <taxon>Pseudomonadati</taxon>
        <taxon>Pseudomonadota</taxon>
        <taxon>Alphaproteobacteria</taxon>
        <taxon>Acetobacterales</taxon>
        <taxon>Acetobacteraceae</taxon>
        <taxon>Gluconobacter</taxon>
    </lineage>
</organism>
<proteinExistence type="predicted"/>
<keyword evidence="2" id="KW-0732">Signal</keyword>
<dbReference type="RefSeq" id="WP_228119862.1">
    <property type="nucleotide sequence ID" value="NZ_BARK01000002.1"/>
</dbReference>
<keyword evidence="4" id="KW-1185">Reference proteome</keyword>
<gene>
    <name evidence="3" type="ORF">GKA01_26280</name>
</gene>
<reference evidence="3 4" key="1">
    <citation type="submission" date="2019-07" db="EMBL/GenBank/DDBJ databases">
        <title>Whole genome shotgun sequence of Gluconobacter kanchanaburiensis NBRC 103587.</title>
        <authorList>
            <person name="Hosoyama A."/>
            <person name="Uohara A."/>
            <person name="Ohji S."/>
            <person name="Ichikawa N."/>
        </authorList>
    </citation>
    <scope>NUCLEOTIDE SEQUENCE [LARGE SCALE GENOMIC DNA]</scope>
    <source>
        <strain evidence="3 4">NBRC 103587</strain>
    </source>
</reference>
<dbReference type="Proteomes" id="UP000321079">
    <property type="component" value="Unassembled WGS sequence"/>
</dbReference>